<gene>
    <name evidence="3" type="ORF">ACFFRH_00650</name>
</gene>
<dbReference type="Gene3D" id="3.10.450.50">
    <property type="match status" value="1"/>
</dbReference>
<evidence type="ECO:0000256" key="1">
    <source>
        <dbReference type="SAM" id="MobiDB-lite"/>
    </source>
</evidence>
<organism evidence="3 4">
    <name type="scientific">Streptosporangium vulgare</name>
    <dbReference type="NCBI Taxonomy" id="46190"/>
    <lineage>
        <taxon>Bacteria</taxon>
        <taxon>Bacillati</taxon>
        <taxon>Actinomycetota</taxon>
        <taxon>Actinomycetes</taxon>
        <taxon>Streptosporangiales</taxon>
        <taxon>Streptosporangiaceae</taxon>
        <taxon>Streptosporangium</taxon>
    </lineage>
</organism>
<dbReference type="InterPro" id="IPR027843">
    <property type="entry name" value="DUF4440"/>
</dbReference>
<dbReference type="InterPro" id="IPR032710">
    <property type="entry name" value="NTF2-like_dom_sf"/>
</dbReference>
<sequence>MNTVYPGSGDRGHSAAAPAGEARGDEDAPSGSAATATATAAATAIEAGAGAGAGAGVGVGVGPGSASGADTDLIAAGIDDMYDAFLAADRRRFDGHLHDEVTTWETHLPGPLRTRSELDAYRDDRDGSGARPRLDRLAAEDKRIDVWDDTGVARYVLVAEPPGGPAQRSRVTDVLRRVGGDWLIVHHHSELLAP</sequence>
<protein>
    <submittedName>
        <fullName evidence="3">DUF4440 domain-containing protein</fullName>
    </submittedName>
</protein>
<name>A0ABV5T4G6_9ACTN</name>
<feature type="region of interest" description="Disordered" evidence="1">
    <location>
        <begin position="1"/>
        <end position="35"/>
    </location>
</feature>
<proteinExistence type="predicted"/>
<dbReference type="SUPFAM" id="SSF54427">
    <property type="entry name" value="NTF2-like"/>
    <property type="match status" value="1"/>
</dbReference>
<dbReference type="Proteomes" id="UP001589610">
    <property type="component" value="Unassembled WGS sequence"/>
</dbReference>
<dbReference type="EMBL" id="JBHMBS010000001">
    <property type="protein sequence ID" value="MFB9673978.1"/>
    <property type="molecule type" value="Genomic_DNA"/>
</dbReference>
<keyword evidence="4" id="KW-1185">Reference proteome</keyword>
<feature type="domain" description="DUF4440" evidence="2">
    <location>
        <begin position="78"/>
        <end position="184"/>
    </location>
</feature>
<evidence type="ECO:0000313" key="4">
    <source>
        <dbReference type="Proteomes" id="UP001589610"/>
    </source>
</evidence>
<evidence type="ECO:0000313" key="3">
    <source>
        <dbReference type="EMBL" id="MFB9673978.1"/>
    </source>
</evidence>
<reference evidence="3 4" key="1">
    <citation type="submission" date="2024-09" db="EMBL/GenBank/DDBJ databases">
        <authorList>
            <person name="Sun Q."/>
            <person name="Mori K."/>
        </authorList>
    </citation>
    <scope>NUCLEOTIDE SEQUENCE [LARGE SCALE GENOMIC DNA]</scope>
    <source>
        <strain evidence="3 4">JCM 3028</strain>
    </source>
</reference>
<comment type="caution">
    <text evidence="3">The sequence shown here is derived from an EMBL/GenBank/DDBJ whole genome shotgun (WGS) entry which is preliminary data.</text>
</comment>
<accession>A0ABV5T4G6</accession>
<dbReference type="Pfam" id="PF14534">
    <property type="entry name" value="DUF4440"/>
    <property type="match status" value="1"/>
</dbReference>
<dbReference type="RefSeq" id="WP_386153187.1">
    <property type="nucleotide sequence ID" value="NZ_JBHMBS010000001.1"/>
</dbReference>
<evidence type="ECO:0000259" key="2">
    <source>
        <dbReference type="Pfam" id="PF14534"/>
    </source>
</evidence>